<feature type="region of interest" description="Disordered" evidence="11">
    <location>
        <begin position="1"/>
        <end position="54"/>
    </location>
</feature>
<dbReference type="GO" id="GO:0048167">
    <property type="term" value="P:regulation of synaptic plasticity"/>
    <property type="evidence" value="ECO:0007669"/>
    <property type="project" value="TreeGrafter"/>
</dbReference>
<dbReference type="InterPro" id="IPR019018">
    <property type="entry name" value="Rab-bd_FIP-RBD"/>
</dbReference>
<feature type="coiled-coil region" evidence="10">
    <location>
        <begin position="151"/>
        <end position="178"/>
    </location>
</feature>
<accession>K9INN6</accession>
<dbReference type="GO" id="GO:0007274">
    <property type="term" value="P:neuromuscular synaptic transmission"/>
    <property type="evidence" value="ECO:0007669"/>
    <property type="project" value="TreeGrafter"/>
</dbReference>
<dbReference type="AlphaFoldDB" id="K9INN6"/>
<dbReference type="PANTHER" id="PTHR18861">
    <property type="entry name" value="ELKS/RAB6-INTERACTING/CAST PROTEIN"/>
    <property type="match status" value="1"/>
</dbReference>
<feature type="coiled-coil region" evidence="10">
    <location>
        <begin position="336"/>
        <end position="418"/>
    </location>
</feature>
<dbReference type="Gene3D" id="1.20.5.2440">
    <property type="match status" value="1"/>
</dbReference>
<sequence>MYGSARSVGKVEPSNQSPGRSPRLPRSPRLGHRRTNSTGGSSGSSVGGGSGKTLSMENIQSLNAAYATSGPMYLSDHENVGSETPKSTMTLGRSGGRLPYGVRMTAMGSSPNIASSGVASDTIAFGEHHLPPVSMASTVPHSLRQARDNTIMDLQTQLKEVLRENDLLRKDVEVKESKLSSSMNSIKTFWSPELKKERALRKDEASKITIWKEHYRVVQEENQHMQMTIQALQDELRIQRDLNQLFQQDSSSRTGEPCVAELTEENFQRLHVEHERQAKELFLLRKTLEEMELRIETQKQTLNARDESIKKLLEMLQSKGLSAKATEEDHERTRRLAEAEMHVHHLESLLEQKEKENSMLREEMHRRFENAPDSAKTKALQTVIEMKDSKISSMERGLRDLEEEIQMLKSNGALSTEEREEEMKQMEVYRSHSKFMKNKIGQVKQELSRKDTELLALQTKLETLTNQFSDSKQHIEVLKESLTAKEQRAAILQTEVDALRLRLEEKETMLNKKTKQIQDMAEEKGTQAGEIHDLKDMLDVKERKVNVLQKKIENLQEQLRDKEKQMSSLKERVKSLQADTTNTDTALTTLEEALAEKERTIERLKEQRDRDEREKQEEIDNYKKDLKDLKEKVSLLQGDLSEKEASLLELKEHASSLASSGLKKDSRLKTLEIALEQKKEECLKMESQLKKAHEATLEARASPEMSDRIQQLEREIARYKDESSKAQAEVDRLLEILKEVENEKNDKDKKIAELERQVKDQNKKVANLKHKEQVEKKKSAQMLEEARRREDSLNDSSAQLQDNLRKKDDRIEELEEALRESVQITAEREMVLAQEESARTNAEKQVEELLMAMEKVKQELESMKAKLSSTQQSLAEKETHLTNLRAERRKHLEEVLEMKQEALLAAISEKDANIALLELSSSKKKTQEEVAALKREKDRLVQQLKQQTQNRMKLMADNYEDDHFRSSHSNQSNHKPSPDQIIQPLLELDQNRSKLKLYIGHLTALCHDRDPLILRGLTTPASYHLDDDQATWENELQKMTQEQLQKELEKVERDNAELQEFANAILQQIADHCPDILEQVVNALEESS</sequence>
<feature type="region of interest" description="Disordered" evidence="11">
    <location>
        <begin position="559"/>
        <end position="581"/>
    </location>
</feature>
<protein>
    <submittedName>
        <fullName evidence="13">Putative rab6 gtpase-interacting protein involved in endosome-to-tgn transport</fullName>
    </submittedName>
</protein>
<evidence type="ECO:0000313" key="13">
    <source>
        <dbReference type="EMBL" id="JAA49610.1"/>
    </source>
</evidence>
<keyword evidence="5" id="KW-0770">Synapse</keyword>
<evidence type="ECO:0000256" key="1">
    <source>
        <dbReference type="ARBA" id="ARBA00004245"/>
    </source>
</evidence>
<feature type="compositionally biased region" description="Basic and acidic residues" evidence="11">
    <location>
        <begin position="559"/>
        <end position="574"/>
    </location>
</feature>
<evidence type="ECO:0000256" key="11">
    <source>
        <dbReference type="SAM" id="MobiDB-lite"/>
    </source>
</evidence>
<dbReference type="GeneID" id="112309867"/>
<keyword evidence="2" id="KW-0813">Transport</keyword>
<evidence type="ECO:0000256" key="7">
    <source>
        <dbReference type="ARBA" id="ARBA00023212"/>
    </source>
</evidence>
<dbReference type="GO" id="GO:0048788">
    <property type="term" value="C:cytoskeleton of presynaptic active zone"/>
    <property type="evidence" value="ECO:0007669"/>
    <property type="project" value="TreeGrafter"/>
</dbReference>
<keyword evidence="4" id="KW-0597">Phosphoprotein</keyword>
<feature type="domain" description="FIP-RBD" evidence="12">
    <location>
        <begin position="1018"/>
        <end position="1080"/>
    </location>
</feature>
<organism evidence="13">
    <name type="scientific">Desmodus rotundus</name>
    <name type="common">Vampire bat</name>
    <dbReference type="NCBI Taxonomy" id="9430"/>
    <lineage>
        <taxon>Eukaryota</taxon>
        <taxon>Metazoa</taxon>
        <taxon>Chordata</taxon>
        <taxon>Craniata</taxon>
        <taxon>Vertebrata</taxon>
        <taxon>Euteleostomi</taxon>
        <taxon>Mammalia</taxon>
        <taxon>Eutheria</taxon>
        <taxon>Laurasiatheria</taxon>
        <taxon>Chiroptera</taxon>
        <taxon>Yangochiroptera</taxon>
        <taxon>Phyllostomidae</taxon>
        <taxon>Desmodontinae</taxon>
        <taxon>Desmodus</taxon>
    </lineage>
</organism>
<evidence type="ECO:0000256" key="3">
    <source>
        <dbReference type="ARBA" id="ARBA00022490"/>
    </source>
</evidence>
<dbReference type="PANTHER" id="PTHR18861:SF1">
    <property type="entry name" value="ELKS_RAB6-INTERACTING_CAST FAMILY MEMBER 1"/>
    <property type="match status" value="1"/>
</dbReference>
<feature type="coiled-coil region" evidence="10">
    <location>
        <begin position="1034"/>
        <end position="1068"/>
    </location>
</feature>
<feature type="compositionally biased region" description="Low complexity" evidence="11">
    <location>
        <begin position="17"/>
        <end position="28"/>
    </location>
</feature>
<evidence type="ECO:0000256" key="5">
    <source>
        <dbReference type="ARBA" id="ARBA00023018"/>
    </source>
</evidence>
<evidence type="ECO:0000256" key="2">
    <source>
        <dbReference type="ARBA" id="ARBA00022448"/>
    </source>
</evidence>
<evidence type="ECO:0000256" key="10">
    <source>
        <dbReference type="SAM" id="Coils"/>
    </source>
</evidence>
<dbReference type="SUPFAM" id="SSF57997">
    <property type="entry name" value="Tropomyosin"/>
    <property type="match status" value="1"/>
</dbReference>
<dbReference type="PROSITE" id="PS51511">
    <property type="entry name" value="FIP_RBD"/>
    <property type="match status" value="1"/>
</dbReference>
<proteinExistence type="evidence at transcript level"/>
<keyword evidence="8" id="KW-0966">Cell projection</keyword>
<evidence type="ECO:0000256" key="4">
    <source>
        <dbReference type="ARBA" id="ARBA00022553"/>
    </source>
</evidence>
<reference evidence="13" key="1">
    <citation type="submission" date="2012-11" db="EMBL/GenBank/DDBJ databases">
        <title>The Vampirome: Transcriptome and Proteome Analysis of the Submandibular and Accessory Glands of the Vampire Bat and Vector of Human Rabies, Desmodus rotundus.</title>
        <authorList>
            <person name="Francischetti I.M.B."/>
            <person name="Assumpcao T.C.F."/>
            <person name="Ma D."/>
            <person name="Vicente E.C."/>
            <person name="Ribeiro J.M.C."/>
        </authorList>
    </citation>
    <scope>NUCLEOTIDE SEQUENCE</scope>
    <source>
        <tissue evidence="13">Salivary gland</tissue>
    </source>
</reference>
<evidence type="ECO:0000256" key="6">
    <source>
        <dbReference type="ARBA" id="ARBA00023054"/>
    </source>
</evidence>
<evidence type="ECO:0000259" key="12">
    <source>
        <dbReference type="PROSITE" id="PS51511"/>
    </source>
</evidence>
<dbReference type="RefSeq" id="XP_053776817.1">
    <property type="nucleotide sequence ID" value="XM_053920842.2"/>
</dbReference>
<feature type="coiled-coil region" evidence="10">
    <location>
        <begin position="215"/>
        <end position="249"/>
    </location>
</feature>
<evidence type="ECO:0000256" key="9">
    <source>
        <dbReference type="ARBA" id="ARBA00034106"/>
    </source>
</evidence>
<name>K9INN6_DESRO</name>
<dbReference type="Pfam" id="PF10174">
    <property type="entry name" value="Cast"/>
    <property type="match status" value="1"/>
</dbReference>
<dbReference type="GO" id="GO:0098882">
    <property type="term" value="F:structural constituent of presynaptic active zone"/>
    <property type="evidence" value="ECO:0007669"/>
    <property type="project" value="TreeGrafter"/>
</dbReference>
<dbReference type="Gene3D" id="1.10.287.1490">
    <property type="match status" value="1"/>
</dbReference>
<dbReference type="Pfam" id="PF09457">
    <property type="entry name" value="RBD-FIP"/>
    <property type="match status" value="1"/>
</dbReference>
<keyword evidence="6 10" id="KW-0175">Coiled coil</keyword>
<keyword evidence="3" id="KW-0963">Cytoplasm</keyword>
<dbReference type="CTD" id="23085"/>
<dbReference type="InterPro" id="IPR037245">
    <property type="entry name" value="FIP-RBD_C_sf"/>
</dbReference>
<dbReference type="InterPro" id="IPR019323">
    <property type="entry name" value="ELKS/CAST"/>
</dbReference>
<feature type="compositionally biased region" description="Gly residues" evidence="11">
    <location>
        <begin position="40"/>
        <end position="51"/>
    </location>
</feature>
<dbReference type="EMBL" id="GABZ01003915">
    <property type="protein sequence ID" value="JAA49610.1"/>
    <property type="molecule type" value="mRNA"/>
</dbReference>
<dbReference type="GO" id="GO:0030424">
    <property type="term" value="C:axon"/>
    <property type="evidence" value="ECO:0007669"/>
    <property type="project" value="UniProtKB-SubCell"/>
</dbReference>
<comment type="subcellular location">
    <subcellularLocation>
        <location evidence="1">Cytoplasm</location>
        <location evidence="1">Cytoskeleton</location>
    </subcellularLocation>
    <subcellularLocation>
        <location evidence="9">Presynapse</location>
    </subcellularLocation>
</comment>
<feature type="region of interest" description="Disordered" evidence="11">
    <location>
        <begin position="786"/>
        <end position="807"/>
    </location>
</feature>
<keyword evidence="7" id="KW-0206">Cytoskeleton</keyword>
<dbReference type="SUPFAM" id="SSF144270">
    <property type="entry name" value="Eferin C-derminal domain-like"/>
    <property type="match status" value="1"/>
</dbReference>
<evidence type="ECO:0000256" key="8">
    <source>
        <dbReference type="ARBA" id="ARBA00023273"/>
    </source>
</evidence>